<dbReference type="PANTHER" id="PTHR42966">
    <property type="entry name" value="N-ACETYLNEURAMINATE SYNTHASE"/>
    <property type="match status" value="1"/>
</dbReference>
<protein>
    <submittedName>
        <fullName evidence="2">N,N'-diacetyllegionaminic acid synthase</fullName>
        <ecNumber evidence="2">2.5.1.101</ecNumber>
    </submittedName>
</protein>
<dbReference type="GO" id="GO:0047444">
    <property type="term" value="F:N-acylneuraminate-9-phosphate synthase activity"/>
    <property type="evidence" value="ECO:0007669"/>
    <property type="project" value="TreeGrafter"/>
</dbReference>
<dbReference type="RefSeq" id="WP_145258116.1">
    <property type="nucleotide sequence ID" value="NZ_CP036279.1"/>
</dbReference>
<reference evidence="2 3" key="1">
    <citation type="submission" date="2019-02" db="EMBL/GenBank/DDBJ databases">
        <title>Deep-cultivation of Planctomycetes and their phenomic and genomic characterization uncovers novel biology.</title>
        <authorList>
            <person name="Wiegand S."/>
            <person name="Jogler M."/>
            <person name="Boedeker C."/>
            <person name="Pinto D."/>
            <person name="Vollmers J."/>
            <person name="Rivas-Marin E."/>
            <person name="Kohn T."/>
            <person name="Peeters S.H."/>
            <person name="Heuer A."/>
            <person name="Rast P."/>
            <person name="Oberbeckmann S."/>
            <person name="Bunk B."/>
            <person name="Jeske O."/>
            <person name="Meyerdierks A."/>
            <person name="Storesund J.E."/>
            <person name="Kallscheuer N."/>
            <person name="Luecker S."/>
            <person name="Lage O.M."/>
            <person name="Pohl T."/>
            <person name="Merkel B.J."/>
            <person name="Hornburger P."/>
            <person name="Mueller R.-W."/>
            <person name="Bruemmer F."/>
            <person name="Labrenz M."/>
            <person name="Spormann A.M."/>
            <person name="Op den Camp H."/>
            <person name="Overmann J."/>
            <person name="Amann R."/>
            <person name="Jetten M.S.M."/>
            <person name="Mascher T."/>
            <person name="Medema M.H."/>
            <person name="Devos D.P."/>
            <person name="Kaster A.-K."/>
            <person name="Ovreas L."/>
            <person name="Rohde M."/>
            <person name="Galperin M.Y."/>
            <person name="Jogler C."/>
        </authorList>
    </citation>
    <scope>NUCLEOTIDE SEQUENCE [LARGE SCALE GENOMIC DNA]</scope>
    <source>
        <strain evidence="2 3">Pan216</strain>
    </source>
</reference>
<dbReference type="AlphaFoldDB" id="A0A518B3I6"/>
<dbReference type="Pfam" id="PF03102">
    <property type="entry name" value="NeuB"/>
    <property type="match status" value="1"/>
</dbReference>
<feature type="domain" description="SAF" evidence="1">
    <location>
        <begin position="276"/>
        <end position="334"/>
    </location>
</feature>
<dbReference type="InterPro" id="IPR013974">
    <property type="entry name" value="SAF"/>
</dbReference>
<dbReference type="InterPro" id="IPR051690">
    <property type="entry name" value="PseI-like"/>
</dbReference>
<dbReference type="EC" id="2.5.1.101" evidence="2"/>
<dbReference type="InterPro" id="IPR057736">
    <property type="entry name" value="SAF_PseI/NeuA/NeuB"/>
</dbReference>
<dbReference type="CDD" id="cd11615">
    <property type="entry name" value="SAF_NeuB_like"/>
    <property type="match status" value="1"/>
</dbReference>
<keyword evidence="2" id="KW-0808">Transferase</keyword>
<evidence type="ECO:0000313" key="2">
    <source>
        <dbReference type="EMBL" id="QDU61535.1"/>
    </source>
</evidence>
<dbReference type="SMART" id="SM00858">
    <property type="entry name" value="SAF"/>
    <property type="match status" value="1"/>
</dbReference>
<dbReference type="Gene3D" id="3.20.20.70">
    <property type="entry name" value="Aldolase class I"/>
    <property type="match status" value="1"/>
</dbReference>
<proteinExistence type="predicted"/>
<dbReference type="InterPro" id="IPR013785">
    <property type="entry name" value="Aldolase_TIM"/>
</dbReference>
<evidence type="ECO:0000313" key="3">
    <source>
        <dbReference type="Proteomes" id="UP000317093"/>
    </source>
</evidence>
<dbReference type="OrthoDB" id="9814210at2"/>
<dbReference type="KEGG" id="knv:Pan216_23960"/>
<organism evidence="2 3">
    <name type="scientific">Kolteria novifilia</name>
    <dbReference type="NCBI Taxonomy" id="2527975"/>
    <lineage>
        <taxon>Bacteria</taxon>
        <taxon>Pseudomonadati</taxon>
        <taxon>Planctomycetota</taxon>
        <taxon>Planctomycetia</taxon>
        <taxon>Kolteriales</taxon>
        <taxon>Kolteriaceae</taxon>
        <taxon>Kolteria</taxon>
    </lineage>
</organism>
<dbReference type="SUPFAM" id="SSF51569">
    <property type="entry name" value="Aldolase"/>
    <property type="match status" value="1"/>
</dbReference>
<accession>A0A518B3I6</accession>
<dbReference type="InterPro" id="IPR036732">
    <property type="entry name" value="AFP_Neu5c_C_sf"/>
</dbReference>
<dbReference type="EMBL" id="CP036279">
    <property type="protein sequence ID" value="QDU61535.1"/>
    <property type="molecule type" value="Genomic_DNA"/>
</dbReference>
<dbReference type="Pfam" id="PF08666">
    <property type="entry name" value="SAF"/>
    <property type="match status" value="1"/>
</dbReference>
<dbReference type="InterPro" id="IPR013132">
    <property type="entry name" value="PseI/NeuA/B-like_N"/>
</dbReference>
<dbReference type="Gene3D" id="3.90.1210.10">
    <property type="entry name" value="Antifreeze-like/N-acetylneuraminic acid synthase C-terminal domain"/>
    <property type="match status" value="1"/>
</dbReference>
<name>A0A518B3I6_9BACT</name>
<sequence length="339" mass="37606">MSLDSGIHVIAEAGTNHGGDVQRARELVDVALRAGADSVKFQFLFPEGLYLPEFLTEQGYQPNEVFQKRLDGMLDEEGFREVHQYCQEKDLSLSASIFDKRGLELLESMDPPYIKLASCDLNNGPLLRRVGETGRKMIVSTGMATLGEIDKAVDQIVATGNTDIVLLHCVSVYPCPLERMNLSFLTTLQTAFGFPVGLSDHTESSLAAAMAICLGATWIEKHYTLDRGAEGFDHAYAMEPEMLERFVADVRAAEDALSRPNVKLGESERNVKQRARRGLYAARDMQPGEVIREEDVLIVRPEGTLRPNDVSLLIGRPLAHAIARFAPFDYDTLDWTEAT</sequence>
<keyword evidence="3" id="KW-1185">Reference proteome</keyword>
<dbReference type="Proteomes" id="UP000317093">
    <property type="component" value="Chromosome"/>
</dbReference>
<dbReference type="PANTHER" id="PTHR42966:SF1">
    <property type="entry name" value="SIALIC ACID SYNTHASE"/>
    <property type="match status" value="1"/>
</dbReference>
<gene>
    <name evidence="2" type="primary">neuB</name>
    <name evidence="2" type="ORF">Pan216_23960</name>
</gene>
<dbReference type="GO" id="GO:0016051">
    <property type="term" value="P:carbohydrate biosynthetic process"/>
    <property type="evidence" value="ECO:0007669"/>
    <property type="project" value="InterPro"/>
</dbReference>
<evidence type="ECO:0000259" key="1">
    <source>
        <dbReference type="SMART" id="SM00858"/>
    </source>
</evidence>
<dbReference type="SUPFAM" id="SSF51269">
    <property type="entry name" value="AFP III-like domain"/>
    <property type="match status" value="1"/>
</dbReference>